<reference evidence="14 15" key="1">
    <citation type="journal article" date="2018" name="IMA Fungus">
        <title>IMA Genome-F 9: Draft genome sequence of Annulohypoxylon stygium, Aspergillus mulundensis, Berkeleyomyces basicola (syn. Thielaviopsis basicola), Ceratocystis smalleyi, two Cercospora beticola strains, Coleophoma cylindrospora, Fusarium fracticaudum, Phialophora cf. hyalina, and Morchella septimelata.</title>
        <authorList>
            <person name="Wingfield B.D."/>
            <person name="Bills G.F."/>
            <person name="Dong Y."/>
            <person name="Huang W."/>
            <person name="Nel W.J."/>
            <person name="Swalarsk-Parry B.S."/>
            <person name="Vaghefi N."/>
            <person name="Wilken P.M."/>
            <person name="An Z."/>
            <person name="de Beer Z.W."/>
            <person name="De Vos L."/>
            <person name="Chen L."/>
            <person name="Duong T.A."/>
            <person name="Gao Y."/>
            <person name="Hammerbacher A."/>
            <person name="Kikkert J.R."/>
            <person name="Li Y."/>
            <person name="Li H."/>
            <person name="Li K."/>
            <person name="Li Q."/>
            <person name="Liu X."/>
            <person name="Ma X."/>
            <person name="Naidoo K."/>
            <person name="Pethybridge S.J."/>
            <person name="Sun J."/>
            <person name="Steenkamp E.T."/>
            <person name="van der Nest M.A."/>
            <person name="van Wyk S."/>
            <person name="Wingfield M.J."/>
            <person name="Xiong C."/>
            <person name="Yue Q."/>
            <person name="Zhang X."/>
        </authorList>
    </citation>
    <scope>NUCLEOTIDE SEQUENCE [LARGE SCALE GENOMIC DNA]</scope>
    <source>
        <strain evidence="14 15">BP 5553</strain>
    </source>
</reference>
<evidence type="ECO:0000256" key="3">
    <source>
        <dbReference type="ARBA" id="ARBA00022448"/>
    </source>
</evidence>
<dbReference type="STRING" id="2656787.A0A370TWY9"/>
<protein>
    <recommendedName>
        <fullName evidence="12">Presequence translocated-associated motor subunit PAM17</fullName>
    </recommendedName>
</protein>
<evidence type="ECO:0000256" key="5">
    <source>
        <dbReference type="ARBA" id="ARBA00022792"/>
    </source>
</evidence>
<feature type="compositionally biased region" description="Low complexity" evidence="13">
    <location>
        <begin position="47"/>
        <end position="72"/>
    </location>
</feature>
<evidence type="ECO:0000256" key="2">
    <source>
        <dbReference type="ARBA" id="ARBA00006837"/>
    </source>
</evidence>
<dbReference type="AlphaFoldDB" id="A0A370TWY9"/>
<name>A0A370TWY9_9HELO</name>
<dbReference type="GO" id="GO:0001405">
    <property type="term" value="C:PAM complex, Tim23 associated import motor"/>
    <property type="evidence" value="ECO:0007669"/>
    <property type="project" value="UniProtKB-UniRule"/>
</dbReference>
<comment type="function">
    <text evidence="12">Component of the PAM complex, a complex required for the translocation of transit peptide-containing proteins from the inner membrane into the mitochondrial matrix in an ATP-dependent manner.</text>
</comment>
<keyword evidence="11 12" id="KW-0472">Membrane</keyword>
<keyword evidence="10 12" id="KW-0496">Mitochondrion</keyword>
<evidence type="ECO:0000256" key="11">
    <source>
        <dbReference type="ARBA" id="ARBA00023136"/>
    </source>
</evidence>
<accession>A0A370TWY9</accession>
<dbReference type="GO" id="GO:0030150">
    <property type="term" value="P:protein import into mitochondrial matrix"/>
    <property type="evidence" value="ECO:0007669"/>
    <property type="project" value="UniProtKB-UniRule"/>
</dbReference>
<keyword evidence="4 12" id="KW-0812">Transmembrane</keyword>
<evidence type="ECO:0000256" key="9">
    <source>
        <dbReference type="ARBA" id="ARBA00023010"/>
    </source>
</evidence>
<evidence type="ECO:0000256" key="10">
    <source>
        <dbReference type="ARBA" id="ARBA00023128"/>
    </source>
</evidence>
<feature type="transmembrane region" description="Helical" evidence="12">
    <location>
        <begin position="131"/>
        <end position="159"/>
    </location>
</feature>
<evidence type="ECO:0000256" key="1">
    <source>
        <dbReference type="ARBA" id="ARBA00004448"/>
    </source>
</evidence>
<organism evidence="14 15">
    <name type="scientific">Venustampulla echinocandica</name>
    <dbReference type="NCBI Taxonomy" id="2656787"/>
    <lineage>
        <taxon>Eukaryota</taxon>
        <taxon>Fungi</taxon>
        <taxon>Dikarya</taxon>
        <taxon>Ascomycota</taxon>
        <taxon>Pezizomycotina</taxon>
        <taxon>Leotiomycetes</taxon>
        <taxon>Helotiales</taxon>
        <taxon>Pleuroascaceae</taxon>
        <taxon>Venustampulla</taxon>
    </lineage>
</organism>
<dbReference type="Proteomes" id="UP000254866">
    <property type="component" value="Unassembled WGS sequence"/>
</dbReference>
<feature type="compositionally biased region" description="Polar residues" evidence="13">
    <location>
        <begin position="1"/>
        <end position="13"/>
    </location>
</feature>
<keyword evidence="6 12" id="KW-0653">Protein transport</keyword>
<comment type="subunit">
    <text evidence="12">Component of the PAM complex.</text>
</comment>
<evidence type="ECO:0000256" key="8">
    <source>
        <dbReference type="ARBA" id="ARBA00022989"/>
    </source>
</evidence>
<keyword evidence="5 12" id="KW-0999">Mitochondrion inner membrane</keyword>
<feature type="compositionally biased region" description="Basic residues" evidence="13">
    <location>
        <begin position="28"/>
        <end position="40"/>
    </location>
</feature>
<dbReference type="GeneID" id="43592870"/>
<evidence type="ECO:0000256" key="13">
    <source>
        <dbReference type="SAM" id="MobiDB-lite"/>
    </source>
</evidence>
<evidence type="ECO:0000256" key="7">
    <source>
        <dbReference type="ARBA" id="ARBA00022946"/>
    </source>
</evidence>
<dbReference type="PANTHER" id="PTHR28021:SF1">
    <property type="entry name" value="PRESEQUENCE TRANSLOCATED-ASSOCIATED MOTOR SUBUNIT PAM17, MITOCHONDRIAL"/>
    <property type="match status" value="1"/>
</dbReference>
<keyword evidence="15" id="KW-1185">Reference proteome</keyword>
<comment type="subcellular location">
    <subcellularLocation>
        <location evidence="1 12">Mitochondrion inner membrane</location>
        <topology evidence="1 12">Multi-pass membrane protein</topology>
    </subcellularLocation>
</comment>
<keyword evidence="3 12" id="KW-0813">Transport</keyword>
<comment type="similarity">
    <text evidence="2 12">Belongs to the PAM17 family.</text>
</comment>
<gene>
    <name evidence="14" type="ORF">BP5553_00021</name>
</gene>
<feature type="region of interest" description="Disordered" evidence="13">
    <location>
        <begin position="1"/>
        <end position="74"/>
    </location>
</feature>
<dbReference type="Pfam" id="PF08566">
    <property type="entry name" value="Pam17"/>
    <property type="match status" value="1"/>
</dbReference>
<proteinExistence type="inferred from homology"/>
<keyword evidence="7" id="KW-0809">Transit peptide</keyword>
<evidence type="ECO:0000256" key="4">
    <source>
        <dbReference type="ARBA" id="ARBA00022692"/>
    </source>
</evidence>
<dbReference type="RefSeq" id="XP_031872698.1">
    <property type="nucleotide sequence ID" value="XM_032008644.1"/>
</dbReference>
<keyword evidence="8 12" id="KW-1133">Transmembrane helix</keyword>
<keyword evidence="9 12" id="KW-0811">Translocation</keyword>
<dbReference type="PANTHER" id="PTHR28021">
    <property type="entry name" value="PRESEQUENCE TRANSLOCATED-ASSOCIATED MOTOR SUBUNIT PAM17, MITOCHONDRIAL"/>
    <property type="match status" value="1"/>
</dbReference>
<sequence length="228" mass="25716">MQPGLLTTSTYHTTAPPLQAQDRPSTASRRRVSLPKRHVSFKTSGLTTPTTRSNSSISSSPSAEASAGTTSSQPQQDLLDWNTFFKLRKTRRWYQLGSSIGTSLNGFILGAEVLTRTDMEKVVSQIPLDPFITLGMITFACGGMGWLAGPILGTAVFNWRNRKFRTQMDLKEKEFYRRIKEYRVDPSASSMANPVPDYYGEKISSVAGYRRWLKDQRAFNKKRQTYVK</sequence>
<feature type="transmembrane region" description="Helical" evidence="12">
    <location>
        <begin position="93"/>
        <end position="111"/>
    </location>
</feature>
<evidence type="ECO:0000313" key="15">
    <source>
        <dbReference type="Proteomes" id="UP000254866"/>
    </source>
</evidence>
<comment type="caution">
    <text evidence="14">The sequence shown here is derived from an EMBL/GenBank/DDBJ whole genome shotgun (WGS) entry which is preliminary data.</text>
</comment>
<dbReference type="InterPro" id="IPR013875">
    <property type="entry name" value="Pam17"/>
</dbReference>
<dbReference type="EMBL" id="NPIC01000001">
    <property type="protein sequence ID" value="RDL40042.1"/>
    <property type="molecule type" value="Genomic_DNA"/>
</dbReference>
<evidence type="ECO:0000313" key="14">
    <source>
        <dbReference type="EMBL" id="RDL40042.1"/>
    </source>
</evidence>
<evidence type="ECO:0000256" key="12">
    <source>
        <dbReference type="RuleBase" id="RU367146"/>
    </source>
</evidence>
<evidence type="ECO:0000256" key="6">
    <source>
        <dbReference type="ARBA" id="ARBA00022927"/>
    </source>
</evidence>
<dbReference type="OrthoDB" id="5970083at2759"/>